<evidence type="ECO:0000313" key="8">
    <source>
        <dbReference type="Proteomes" id="UP000006546"/>
    </source>
</evidence>
<evidence type="ECO:0000313" key="7">
    <source>
        <dbReference type="EMBL" id="AEE16687.1"/>
    </source>
</evidence>
<protein>
    <recommendedName>
        <fullName evidence="6">NAD kinase</fullName>
        <ecNumber evidence="6">2.7.1.23</ecNumber>
    </recommendedName>
    <alternativeName>
        <fullName evidence="6">ATP-dependent NAD kinase</fullName>
    </alternativeName>
</protein>
<feature type="binding site" evidence="6">
    <location>
        <position position="144"/>
    </location>
    <ligand>
        <name>NAD(+)</name>
        <dbReference type="ChEBI" id="CHEBI:57540"/>
    </ligand>
</feature>
<dbReference type="SUPFAM" id="SSF111331">
    <property type="entry name" value="NAD kinase/diacylglycerol kinase-like"/>
    <property type="match status" value="1"/>
</dbReference>
<sequence length="280" mass="29480">MKKCLIVVNTYKAESQLLGNTIKTFLERKGIRADIFLFSGVSSEYPFAGYDFVITLGGDGTVLFAARGCLSLGIPVFPVNLGEFGFIASVQKDEWAVRLEEFLSGSLPVVPRSMVQASLLRSGQRSFSAVALNDIVISAKAAARLVTLDLAFNGTSFGKFKADGIIVATATGSTAYSAAAGGPIIDPALDALVLSPVCPFSLSNRPLVLPPDGTLEAQVLPSRASGLIMTADGQITVDVHIGDRIQFCLAKEKVLLAGCNSAKFYGALRSKLNWSGGPLA</sequence>
<dbReference type="Pfam" id="PF20143">
    <property type="entry name" value="NAD_kinase_C"/>
    <property type="match status" value="1"/>
</dbReference>
<comment type="subcellular location">
    <subcellularLocation>
        <location evidence="6">Cytoplasm</location>
    </subcellularLocation>
</comment>
<reference evidence="8" key="1">
    <citation type="submission" date="2011-04" db="EMBL/GenBank/DDBJ databases">
        <title>The complete genome of Treponema brennaborense DSM 12168.</title>
        <authorList>
            <person name="Lucas S."/>
            <person name="Han J."/>
            <person name="Lapidus A."/>
            <person name="Bruce D."/>
            <person name="Goodwin L."/>
            <person name="Pitluck S."/>
            <person name="Peters L."/>
            <person name="Kyrpides N."/>
            <person name="Mavromatis K."/>
            <person name="Ivanova N."/>
            <person name="Mikhailova N."/>
            <person name="Pagani I."/>
            <person name="Teshima H."/>
            <person name="Detter J.C."/>
            <person name="Tapia R."/>
            <person name="Han C."/>
            <person name="Land M."/>
            <person name="Hauser L."/>
            <person name="Markowitz V."/>
            <person name="Cheng J.-F."/>
            <person name="Hugenholtz P."/>
            <person name="Woyke T."/>
            <person name="Wu D."/>
            <person name="Gronow S."/>
            <person name="Wellnitz S."/>
            <person name="Brambilla E."/>
            <person name="Klenk H.-P."/>
            <person name="Eisen J.A."/>
        </authorList>
    </citation>
    <scope>NUCLEOTIDE SEQUENCE [LARGE SCALE GENOMIC DNA]</scope>
    <source>
        <strain evidence="8">DSM 12168 / CIP 105900 / DD5/3</strain>
    </source>
</reference>
<dbReference type="Pfam" id="PF01513">
    <property type="entry name" value="NAD_kinase"/>
    <property type="match status" value="1"/>
</dbReference>
<dbReference type="GO" id="GO:0005524">
    <property type="term" value="F:ATP binding"/>
    <property type="evidence" value="ECO:0007669"/>
    <property type="project" value="UniProtKB-KW"/>
</dbReference>
<feature type="binding site" evidence="6">
    <location>
        <position position="234"/>
    </location>
    <ligand>
        <name>NAD(+)</name>
        <dbReference type="ChEBI" id="CHEBI:57540"/>
    </ligand>
</feature>
<keyword evidence="6" id="KW-0547">Nucleotide-binding</keyword>
<feature type="binding site" evidence="6">
    <location>
        <begin position="133"/>
        <end position="134"/>
    </location>
    <ligand>
        <name>NAD(+)</name>
        <dbReference type="ChEBI" id="CHEBI:57540"/>
    </ligand>
</feature>
<dbReference type="AlphaFoldDB" id="F4LM08"/>
<feature type="binding site" evidence="6">
    <location>
        <begin position="59"/>
        <end position="60"/>
    </location>
    <ligand>
        <name>NAD(+)</name>
        <dbReference type="ChEBI" id="CHEBI:57540"/>
    </ligand>
</feature>
<evidence type="ECO:0000256" key="3">
    <source>
        <dbReference type="ARBA" id="ARBA00022857"/>
    </source>
</evidence>
<dbReference type="GO" id="GO:0051287">
    <property type="term" value="F:NAD binding"/>
    <property type="evidence" value="ECO:0007669"/>
    <property type="project" value="UniProtKB-ARBA"/>
</dbReference>
<organism evidence="7 8">
    <name type="scientific">Treponema brennaborense (strain DSM 12168 / CIP 105900 / DD5/3)</name>
    <dbReference type="NCBI Taxonomy" id="906968"/>
    <lineage>
        <taxon>Bacteria</taxon>
        <taxon>Pseudomonadati</taxon>
        <taxon>Spirochaetota</taxon>
        <taxon>Spirochaetia</taxon>
        <taxon>Spirochaetales</taxon>
        <taxon>Treponemataceae</taxon>
        <taxon>Treponema</taxon>
    </lineage>
</organism>
<dbReference type="Proteomes" id="UP000006546">
    <property type="component" value="Chromosome"/>
</dbReference>
<dbReference type="HOGENOM" id="CLU_008831_0_0_12"/>
<evidence type="ECO:0000256" key="5">
    <source>
        <dbReference type="ARBA" id="ARBA00047925"/>
    </source>
</evidence>
<dbReference type="GO" id="GO:0046872">
    <property type="term" value="F:metal ion binding"/>
    <property type="evidence" value="ECO:0007669"/>
    <property type="project" value="UniProtKB-UniRule"/>
</dbReference>
<keyword evidence="3 6" id="KW-0521">NADP</keyword>
<evidence type="ECO:0000256" key="6">
    <source>
        <dbReference type="HAMAP-Rule" id="MF_00361"/>
    </source>
</evidence>
<dbReference type="GO" id="GO:0003951">
    <property type="term" value="F:NAD+ kinase activity"/>
    <property type="evidence" value="ECO:0007669"/>
    <property type="project" value="UniProtKB-UniRule"/>
</dbReference>
<dbReference type="InterPro" id="IPR017438">
    <property type="entry name" value="ATP-NAD_kinase_N"/>
</dbReference>
<evidence type="ECO:0000256" key="2">
    <source>
        <dbReference type="ARBA" id="ARBA00022777"/>
    </source>
</evidence>
<comment type="function">
    <text evidence="6">Involved in the regulation of the intracellular balance of NAD and NADP, and is a key enzyme in the biosynthesis of NADP. Catalyzes specifically the phosphorylation on 2'-hydroxyl of the adenosine moiety of NAD to yield NADP.</text>
</comment>
<dbReference type="RefSeq" id="WP_013758394.1">
    <property type="nucleotide sequence ID" value="NC_015500.1"/>
</dbReference>
<gene>
    <name evidence="6" type="primary">nadK</name>
    <name evidence="7" type="ordered locus">Trebr_1259</name>
</gene>
<dbReference type="KEGG" id="tbe:Trebr_1259"/>
<dbReference type="Gene3D" id="3.40.50.10330">
    <property type="entry name" value="Probable inorganic polyphosphate/atp-NAD kinase, domain 1"/>
    <property type="match status" value="1"/>
</dbReference>
<dbReference type="EC" id="2.7.1.23" evidence="6"/>
<evidence type="ECO:0000256" key="4">
    <source>
        <dbReference type="ARBA" id="ARBA00023027"/>
    </source>
</evidence>
<comment type="cofactor">
    <cofactor evidence="6">
        <name>a divalent metal cation</name>
        <dbReference type="ChEBI" id="CHEBI:60240"/>
    </cofactor>
</comment>
<keyword evidence="1 6" id="KW-0808">Transferase</keyword>
<dbReference type="EMBL" id="CP002696">
    <property type="protein sequence ID" value="AEE16687.1"/>
    <property type="molecule type" value="Genomic_DNA"/>
</dbReference>
<comment type="similarity">
    <text evidence="6">Belongs to the NAD kinase family.</text>
</comment>
<accession>F4LM08</accession>
<dbReference type="InterPro" id="IPR016064">
    <property type="entry name" value="NAD/diacylglycerol_kinase_sf"/>
</dbReference>
<dbReference type="Gene3D" id="2.60.200.30">
    <property type="entry name" value="Probable inorganic polyphosphate/atp-NAD kinase, domain 2"/>
    <property type="match status" value="1"/>
</dbReference>
<dbReference type="InterPro" id="IPR002504">
    <property type="entry name" value="NADK"/>
</dbReference>
<keyword evidence="8" id="KW-1185">Reference proteome</keyword>
<feature type="binding site" evidence="6">
    <location>
        <position position="163"/>
    </location>
    <ligand>
        <name>NAD(+)</name>
        <dbReference type="ChEBI" id="CHEBI:57540"/>
    </ligand>
</feature>
<dbReference type="PANTHER" id="PTHR20275:SF0">
    <property type="entry name" value="NAD KINASE"/>
    <property type="match status" value="1"/>
</dbReference>
<dbReference type="STRING" id="906968.Trebr_1259"/>
<feature type="active site" description="Proton acceptor" evidence="6">
    <location>
        <position position="59"/>
    </location>
</feature>
<dbReference type="GO" id="GO:0006741">
    <property type="term" value="P:NADP+ biosynthetic process"/>
    <property type="evidence" value="ECO:0007669"/>
    <property type="project" value="UniProtKB-UniRule"/>
</dbReference>
<keyword evidence="2 6" id="KW-0418">Kinase</keyword>
<evidence type="ECO:0000256" key="1">
    <source>
        <dbReference type="ARBA" id="ARBA00022679"/>
    </source>
</evidence>
<dbReference type="OrthoDB" id="9774737at2"/>
<feature type="binding site" evidence="6">
    <location>
        <position position="161"/>
    </location>
    <ligand>
        <name>NAD(+)</name>
        <dbReference type="ChEBI" id="CHEBI:57540"/>
    </ligand>
</feature>
<dbReference type="HAMAP" id="MF_00361">
    <property type="entry name" value="NAD_kinase"/>
    <property type="match status" value="1"/>
</dbReference>
<comment type="caution">
    <text evidence="6">Lacks conserved residue(s) required for the propagation of feature annotation.</text>
</comment>
<name>F4LM08_TREBD</name>
<dbReference type="eggNOG" id="COG0061">
    <property type="taxonomic scope" value="Bacteria"/>
</dbReference>
<keyword evidence="6" id="KW-0963">Cytoplasm</keyword>
<dbReference type="InterPro" id="IPR017437">
    <property type="entry name" value="ATP-NAD_kinase_PpnK-typ_C"/>
</dbReference>
<keyword evidence="6" id="KW-0067">ATP-binding</keyword>
<dbReference type="GO" id="GO:0019674">
    <property type="term" value="P:NAD+ metabolic process"/>
    <property type="evidence" value="ECO:0007669"/>
    <property type="project" value="InterPro"/>
</dbReference>
<keyword evidence="4 6" id="KW-0520">NAD</keyword>
<dbReference type="GO" id="GO:0005737">
    <property type="term" value="C:cytoplasm"/>
    <property type="evidence" value="ECO:0007669"/>
    <property type="project" value="UniProtKB-SubCell"/>
</dbReference>
<dbReference type="PANTHER" id="PTHR20275">
    <property type="entry name" value="NAD KINASE"/>
    <property type="match status" value="1"/>
</dbReference>
<proteinExistence type="inferred from homology"/>
<comment type="catalytic activity">
    <reaction evidence="5 6">
        <text>NAD(+) + ATP = ADP + NADP(+) + H(+)</text>
        <dbReference type="Rhea" id="RHEA:18629"/>
        <dbReference type="ChEBI" id="CHEBI:15378"/>
        <dbReference type="ChEBI" id="CHEBI:30616"/>
        <dbReference type="ChEBI" id="CHEBI:57540"/>
        <dbReference type="ChEBI" id="CHEBI:58349"/>
        <dbReference type="ChEBI" id="CHEBI:456216"/>
        <dbReference type="EC" id="2.7.1.23"/>
    </reaction>
</comment>